<sequence length="124" mass="14565">MDRVYKIFLLYILFFVGSEYHLAIHTNKCSFPISFISQSTDKSQIRFKNAANIPVDSKDYCFDDIDDKDDDTVVTDHSVPVPFMAVHFCRLTKNTPYFKSYLRTKASWQESQQDRNILHCIIRV</sequence>
<evidence type="ECO:0000313" key="1">
    <source>
        <dbReference type="EMBL" id="ANH81072.1"/>
    </source>
</evidence>
<dbReference type="Proteomes" id="UP000077667">
    <property type="component" value="Chromosome"/>
</dbReference>
<proteinExistence type="predicted"/>
<dbReference type="EMBL" id="CP015772">
    <property type="protein sequence ID" value="ANH81072.1"/>
    <property type="molecule type" value="Genomic_DNA"/>
</dbReference>
<gene>
    <name evidence="1" type="ORF">A8C56_08845</name>
</gene>
<name>A0A1A9I314_9BACT</name>
<evidence type="ECO:0000313" key="2">
    <source>
        <dbReference type="Proteomes" id="UP000077667"/>
    </source>
</evidence>
<dbReference type="AlphaFoldDB" id="A0A1A9I314"/>
<organism evidence="1 2">
    <name type="scientific">Niabella ginsenosidivorans</name>
    <dbReference type="NCBI Taxonomy" id="1176587"/>
    <lineage>
        <taxon>Bacteria</taxon>
        <taxon>Pseudomonadati</taxon>
        <taxon>Bacteroidota</taxon>
        <taxon>Chitinophagia</taxon>
        <taxon>Chitinophagales</taxon>
        <taxon>Chitinophagaceae</taxon>
        <taxon>Niabella</taxon>
    </lineage>
</organism>
<dbReference type="RefSeq" id="WP_067754672.1">
    <property type="nucleotide sequence ID" value="NZ_CP015772.1"/>
</dbReference>
<dbReference type="STRING" id="1176587.A8C56_08845"/>
<accession>A0A1A9I314</accession>
<reference evidence="1 2" key="1">
    <citation type="submission" date="2016-05" db="EMBL/GenBank/DDBJ databases">
        <title>Niabella ginsenosidivorans BS26 whole genome sequencing.</title>
        <authorList>
            <person name="Im W.T."/>
            <person name="Siddiqi M.Z."/>
        </authorList>
    </citation>
    <scope>NUCLEOTIDE SEQUENCE [LARGE SCALE GENOMIC DNA]</scope>
    <source>
        <strain evidence="1 2">BS26</strain>
    </source>
</reference>
<keyword evidence="2" id="KW-1185">Reference proteome</keyword>
<protein>
    <submittedName>
        <fullName evidence="1">Uncharacterized protein</fullName>
    </submittedName>
</protein>
<dbReference type="KEGG" id="nia:A8C56_08845"/>